<evidence type="ECO:0000313" key="1">
    <source>
        <dbReference type="EMBL" id="GGY28124.1"/>
    </source>
</evidence>
<proteinExistence type="predicted"/>
<keyword evidence="2" id="KW-1185">Reference proteome</keyword>
<dbReference type="Proteomes" id="UP000600946">
    <property type="component" value="Unassembled WGS sequence"/>
</dbReference>
<comment type="caution">
    <text evidence="1">The sequence shown here is derived from an EMBL/GenBank/DDBJ whole genome shotgun (WGS) entry which is preliminary data.</text>
</comment>
<dbReference type="GeneID" id="96290199"/>
<gene>
    <name evidence="1" type="ORF">GCM10010326_22140</name>
</gene>
<name>A0ABQ2ZWJ1_9ACTN</name>
<accession>A0ABQ2ZWJ1</accession>
<protein>
    <submittedName>
        <fullName evidence="1">Uncharacterized protein</fullName>
    </submittedName>
</protein>
<dbReference type="EMBL" id="BMUU01000003">
    <property type="protein sequence ID" value="GGY28124.1"/>
    <property type="molecule type" value="Genomic_DNA"/>
</dbReference>
<organism evidence="1 2">
    <name type="scientific">Streptomyces xanthochromogenes</name>
    <dbReference type="NCBI Taxonomy" id="67384"/>
    <lineage>
        <taxon>Bacteria</taxon>
        <taxon>Bacillati</taxon>
        <taxon>Actinomycetota</taxon>
        <taxon>Actinomycetes</taxon>
        <taxon>Kitasatosporales</taxon>
        <taxon>Streptomycetaceae</taxon>
        <taxon>Streptomyces</taxon>
    </lineage>
</organism>
<sequence length="89" mass="9634">MSVTFTGPPPRSRNTKHALIAMELADRPGEWAIVQRLASIARASSAAQAIRSGRLAAYPDGAFEAVARSVVEQGRVEHRVYARFVGAEQ</sequence>
<dbReference type="RefSeq" id="WP_190026931.1">
    <property type="nucleotide sequence ID" value="NZ_BMUU01000003.1"/>
</dbReference>
<reference evidence="2" key="1">
    <citation type="journal article" date="2019" name="Int. J. Syst. Evol. Microbiol.">
        <title>The Global Catalogue of Microorganisms (GCM) 10K type strain sequencing project: providing services to taxonomists for standard genome sequencing and annotation.</title>
        <authorList>
            <consortium name="The Broad Institute Genomics Platform"/>
            <consortium name="The Broad Institute Genome Sequencing Center for Infectious Disease"/>
            <person name="Wu L."/>
            <person name="Ma J."/>
        </authorList>
    </citation>
    <scope>NUCLEOTIDE SEQUENCE [LARGE SCALE GENOMIC DNA]</scope>
    <source>
        <strain evidence="2">JCM 4594</strain>
    </source>
</reference>
<evidence type="ECO:0000313" key="2">
    <source>
        <dbReference type="Proteomes" id="UP000600946"/>
    </source>
</evidence>